<comment type="caution">
    <text evidence="11">The sequence shown here is derived from an EMBL/GenBank/DDBJ whole genome shotgun (WGS) entry which is preliminary data.</text>
</comment>
<dbReference type="InterPro" id="IPR004776">
    <property type="entry name" value="Mem_transp_PIN-like"/>
</dbReference>
<evidence type="ECO:0000256" key="4">
    <source>
        <dbReference type="ARBA" id="ARBA00022692"/>
    </source>
</evidence>
<feature type="transmembrane region" description="Helical" evidence="10">
    <location>
        <begin position="375"/>
        <end position="396"/>
    </location>
</feature>
<protein>
    <recommendedName>
        <fullName evidence="13">PIN-like protein</fullName>
    </recommendedName>
</protein>
<keyword evidence="3" id="KW-0813">Transport</keyword>
<comment type="similarity">
    <text evidence="8">Belongs to the auxin efflux carrier (TC 2.A.69.2) family.</text>
</comment>
<dbReference type="GO" id="GO:0012505">
    <property type="term" value="C:endomembrane system"/>
    <property type="evidence" value="ECO:0007669"/>
    <property type="project" value="UniProtKB-SubCell"/>
</dbReference>
<evidence type="ECO:0000256" key="3">
    <source>
        <dbReference type="ARBA" id="ARBA00022448"/>
    </source>
</evidence>
<comment type="function">
    <text evidence="7">Involved in cellular auxin homeostasis by regulating auxin metabolism. Regulates intracellular auxin accumulation at the endoplasmic reticulum and thus auxin availability for nuclear auxin signaling.</text>
</comment>
<evidence type="ECO:0000256" key="5">
    <source>
        <dbReference type="ARBA" id="ARBA00022989"/>
    </source>
</evidence>
<evidence type="ECO:0000256" key="9">
    <source>
        <dbReference type="SAM" id="MobiDB-lite"/>
    </source>
</evidence>
<feature type="transmembrane region" description="Helical" evidence="10">
    <location>
        <begin position="472"/>
        <end position="495"/>
    </location>
</feature>
<evidence type="ECO:0000313" key="11">
    <source>
        <dbReference type="EMBL" id="KAL3809501.1"/>
    </source>
</evidence>
<evidence type="ECO:0000256" key="6">
    <source>
        <dbReference type="ARBA" id="ARBA00023136"/>
    </source>
</evidence>
<accession>A0ABD3RGH5</accession>
<dbReference type="EMBL" id="JALLPB020000400">
    <property type="protein sequence ID" value="KAL3809501.1"/>
    <property type="molecule type" value="Genomic_DNA"/>
</dbReference>
<dbReference type="Pfam" id="PF03547">
    <property type="entry name" value="Mem_trans"/>
    <property type="match status" value="1"/>
</dbReference>
<feature type="region of interest" description="Disordered" evidence="9">
    <location>
        <begin position="145"/>
        <end position="165"/>
    </location>
</feature>
<sequence length="507" mass="55082">MASSLGPTFLASSRAVGTAATMMGAGFYLQRQNYVTPQGKTMLALIAQQVTIPAFLFAKIIYCPSDHGDGSGGSDAPEFFSSSTELGRVDPTAFLSVYLLLYPVLQWGLGGWLLAPAEHADNEEEIGISFDVKIGVPSIDRGAVKNGTMEKSPLLPKQDSTNSEGVENGFQLAPGRSSFRISHILNYESHHQSATAAAEQEIFGSVMPSKRRNGGQDRWNTAGYNNCPPPSVLQSMVKELSFSSLRHLGGYEEPLPDLQTFLQPEPESFESIDGPPTMEAVKQESSSFIDFNCPAKEFESTPKLTKQQIRAIQRADILPLTDTLLRISGKVFQPPVTAALLGLFIASFHNLRGIFVNIYGDKGKQAPLQFIFDGIYTVGQSAVPINMIILGINLSSTFQKKSKKVVGKDDMDLPNKTMFALVVAKMIVMPVIEVDATCYLVMMIVFITPTANNVMIMVELSGSSSKEGMARLIGWQYVVSPVVLSLVLSKVVGLASCHFDTSRVCEL</sequence>
<dbReference type="PANTHER" id="PTHR31651:SF33">
    <property type="entry name" value="PROTEIN PIN-LIKES 1"/>
    <property type="match status" value="1"/>
</dbReference>
<keyword evidence="4 10" id="KW-0812">Transmembrane</keyword>
<feature type="transmembrane region" description="Helical" evidence="10">
    <location>
        <begin position="439"/>
        <end position="460"/>
    </location>
</feature>
<evidence type="ECO:0008006" key="13">
    <source>
        <dbReference type="Google" id="ProtNLM"/>
    </source>
</evidence>
<evidence type="ECO:0000256" key="10">
    <source>
        <dbReference type="SAM" id="Phobius"/>
    </source>
</evidence>
<evidence type="ECO:0000313" key="12">
    <source>
        <dbReference type="Proteomes" id="UP001530377"/>
    </source>
</evidence>
<gene>
    <name evidence="11" type="ORF">ACHAXA_009737</name>
</gene>
<evidence type="ECO:0000256" key="1">
    <source>
        <dbReference type="ARBA" id="ARBA00004141"/>
    </source>
</evidence>
<evidence type="ECO:0000256" key="8">
    <source>
        <dbReference type="ARBA" id="ARBA00025752"/>
    </source>
</evidence>
<evidence type="ECO:0000256" key="7">
    <source>
        <dbReference type="ARBA" id="ARBA00025100"/>
    </source>
</evidence>
<reference evidence="11 12" key="1">
    <citation type="submission" date="2024-10" db="EMBL/GenBank/DDBJ databases">
        <title>Updated reference genomes for cyclostephanoid diatoms.</title>
        <authorList>
            <person name="Roberts W.R."/>
            <person name="Alverson A.J."/>
        </authorList>
    </citation>
    <scope>NUCLEOTIDE SEQUENCE [LARGE SCALE GENOMIC DNA]</scope>
    <source>
        <strain evidence="11 12">AJA228-03</strain>
    </source>
</reference>
<dbReference type="InterPro" id="IPR045033">
    <property type="entry name" value="PILS1/3/4/5/7"/>
</dbReference>
<dbReference type="Proteomes" id="UP001530377">
    <property type="component" value="Unassembled WGS sequence"/>
</dbReference>
<keyword evidence="12" id="KW-1185">Reference proteome</keyword>
<dbReference type="AlphaFoldDB" id="A0ABD3RGH5"/>
<comment type="subcellular location">
    <subcellularLocation>
        <location evidence="2">Endomembrane system</location>
    </subcellularLocation>
    <subcellularLocation>
        <location evidence="1">Membrane</location>
        <topology evidence="1">Multi-pass membrane protein</topology>
    </subcellularLocation>
</comment>
<proteinExistence type="inferred from homology"/>
<name>A0ABD3RGH5_9STRA</name>
<keyword evidence="5 10" id="KW-1133">Transmembrane helix</keyword>
<organism evidence="11 12">
    <name type="scientific">Cyclostephanos tholiformis</name>
    <dbReference type="NCBI Taxonomy" id="382380"/>
    <lineage>
        <taxon>Eukaryota</taxon>
        <taxon>Sar</taxon>
        <taxon>Stramenopiles</taxon>
        <taxon>Ochrophyta</taxon>
        <taxon>Bacillariophyta</taxon>
        <taxon>Coscinodiscophyceae</taxon>
        <taxon>Thalassiosirophycidae</taxon>
        <taxon>Stephanodiscales</taxon>
        <taxon>Stephanodiscaceae</taxon>
        <taxon>Cyclostephanos</taxon>
    </lineage>
</organism>
<evidence type="ECO:0000256" key="2">
    <source>
        <dbReference type="ARBA" id="ARBA00004308"/>
    </source>
</evidence>
<dbReference type="PANTHER" id="PTHR31651">
    <property type="match status" value="1"/>
</dbReference>
<dbReference type="GO" id="GO:0016020">
    <property type="term" value="C:membrane"/>
    <property type="evidence" value="ECO:0007669"/>
    <property type="project" value="UniProtKB-SubCell"/>
</dbReference>
<keyword evidence="6 10" id="KW-0472">Membrane</keyword>